<gene>
    <name evidence="1" type="ORF">LCGC14_2549920</name>
</gene>
<dbReference type="GO" id="GO:0005975">
    <property type="term" value="P:carbohydrate metabolic process"/>
    <property type="evidence" value="ECO:0007669"/>
    <property type="project" value="InterPro"/>
</dbReference>
<comment type="caution">
    <text evidence="1">The sequence shown here is derived from an EMBL/GenBank/DDBJ whole genome shotgun (WGS) entry which is preliminary data.</text>
</comment>
<dbReference type="PIRSF" id="PIRSF001359">
    <property type="entry name" value="F_bP_aldolase_II"/>
    <property type="match status" value="1"/>
</dbReference>
<dbReference type="NCBIfam" id="TIGR00167">
    <property type="entry name" value="cbbA"/>
    <property type="match status" value="1"/>
</dbReference>
<dbReference type="InterPro" id="IPR000771">
    <property type="entry name" value="FBA_II"/>
</dbReference>
<proteinExistence type="predicted"/>
<dbReference type="GO" id="GO:0016832">
    <property type="term" value="F:aldehyde-lyase activity"/>
    <property type="evidence" value="ECO:0007669"/>
    <property type="project" value="InterPro"/>
</dbReference>
<sequence length="285" mass="31345">MLINLKDLLAEAKRKEYGVMATIAFNFDSAEAVIEAAEEKISPVILMTSEPLFKYFNFEKLAEPMIAMAKEAKVPVAISFDHGKNKNLIMRCIERGFPSVMFDGSTLPLDENIKAVKEIIKKAHPLGVSVEGEVGVVAGLEGDVAHKVMDPGSDHLTRPEDAVRFVKETDVDALAISAGTVHGLFTSKPDIDFERISKIRDAIETPLVLHGCSGLSDRDFKKIIKCGVTKINYYSNLLLEATDKAKEIANSGEDINYMELNYRVMQAFKNAVKIKMDVFGSSGKG</sequence>
<evidence type="ECO:0000313" key="1">
    <source>
        <dbReference type="EMBL" id="KKL11027.1"/>
    </source>
</evidence>
<dbReference type="PANTHER" id="PTHR30304:SF0">
    <property type="entry name" value="D-TAGATOSE-1,6-BISPHOSPHATE ALDOLASE SUBUNIT GATY-RELATED"/>
    <property type="match status" value="1"/>
</dbReference>
<organism evidence="1">
    <name type="scientific">marine sediment metagenome</name>
    <dbReference type="NCBI Taxonomy" id="412755"/>
    <lineage>
        <taxon>unclassified sequences</taxon>
        <taxon>metagenomes</taxon>
        <taxon>ecological metagenomes</taxon>
    </lineage>
</organism>
<dbReference type="InterPro" id="IPR050246">
    <property type="entry name" value="Class_II_FBP_aldolase"/>
</dbReference>
<dbReference type="PANTHER" id="PTHR30304">
    <property type="entry name" value="D-TAGATOSE-1,6-BISPHOSPHATE ALDOLASE"/>
    <property type="match status" value="1"/>
</dbReference>
<dbReference type="GO" id="GO:0008270">
    <property type="term" value="F:zinc ion binding"/>
    <property type="evidence" value="ECO:0007669"/>
    <property type="project" value="InterPro"/>
</dbReference>
<accession>A0A0F9BB17</accession>
<dbReference type="Gene3D" id="3.20.20.70">
    <property type="entry name" value="Aldolase class I"/>
    <property type="match status" value="1"/>
</dbReference>
<dbReference type="InterPro" id="IPR013785">
    <property type="entry name" value="Aldolase_TIM"/>
</dbReference>
<dbReference type="EMBL" id="LAZR01041820">
    <property type="protein sequence ID" value="KKL11027.1"/>
    <property type="molecule type" value="Genomic_DNA"/>
</dbReference>
<name>A0A0F9BB17_9ZZZZ</name>
<protein>
    <recommendedName>
        <fullName evidence="2">Fructose-bisphosphate aldolase</fullName>
    </recommendedName>
</protein>
<dbReference type="Pfam" id="PF01116">
    <property type="entry name" value="F_bP_aldolase"/>
    <property type="match status" value="1"/>
</dbReference>
<dbReference type="SUPFAM" id="SSF51569">
    <property type="entry name" value="Aldolase"/>
    <property type="match status" value="1"/>
</dbReference>
<evidence type="ECO:0008006" key="2">
    <source>
        <dbReference type="Google" id="ProtNLM"/>
    </source>
</evidence>
<dbReference type="AlphaFoldDB" id="A0A0F9BB17"/>
<reference evidence="1" key="1">
    <citation type="journal article" date="2015" name="Nature">
        <title>Complex archaea that bridge the gap between prokaryotes and eukaryotes.</title>
        <authorList>
            <person name="Spang A."/>
            <person name="Saw J.H."/>
            <person name="Jorgensen S.L."/>
            <person name="Zaremba-Niedzwiedzka K."/>
            <person name="Martijn J."/>
            <person name="Lind A.E."/>
            <person name="van Eijk R."/>
            <person name="Schleper C."/>
            <person name="Guy L."/>
            <person name="Ettema T.J."/>
        </authorList>
    </citation>
    <scope>NUCLEOTIDE SEQUENCE</scope>
</reference>